<name>A0ABQ4A3D6_9ACTN</name>
<reference evidence="2 3" key="1">
    <citation type="submission" date="2021-01" db="EMBL/GenBank/DDBJ databases">
        <title>Whole genome shotgun sequence of Actinoplanes humidus NBRC 14915.</title>
        <authorList>
            <person name="Komaki H."/>
            <person name="Tamura T."/>
        </authorList>
    </citation>
    <scope>NUCLEOTIDE SEQUENCE [LARGE SCALE GENOMIC DNA]</scope>
    <source>
        <strain evidence="2 3">NBRC 14915</strain>
    </source>
</reference>
<evidence type="ECO:0008006" key="4">
    <source>
        <dbReference type="Google" id="ProtNLM"/>
    </source>
</evidence>
<dbReference type="RefSeq" id="WP_203842103.1">
    <property type="nucleotide sequence ID" value="NZ_BAAATV010000020.1"/>
</dbReference>
<feature type="compositionally biased region" description="Low complexity" evidence="1">
    <location>
        <begin position="79"/>
        <end position="92"/>
    </location>
</feature>
<sequence>MAQVIIGVDPHKRSATIEIINDREVTVGQGRFATDREGYKAMLAAGRKHPDRFWAVEGCSGIGRHVAQRLVADGETVIDGPASGASAATSPDSQPPYAPATTTPW</sequence>
<organism evidence="2 3">
    <name type="scientific">Winogradskya humida</name>
    <dbReference type="NCBI Taxonomy" id="113566"/>
    <lineage>
        <taxon>Bacteria</taxon>
        <taxon>Bacillati</taxon>
        <taxon>Actinomycetota</taxon>
        <taxon>Actinomycetes</taxon>
        <taxon>Micromonosporales</taxon>
        <taxon>Micromonosporaceae</taxon>
        <taxon>Winogradskya</taxon>
    </lineage>
</organism>
<dbReference type="Proteomes" id="UP000603200">
    <property type="component" value="Unassembled WGS sequence"/>
</dbReference>
<gene>
    <name evidence="2" type="ORF">Ahu01nite_082350</name>
</gene>
<keyword evidence="3" id="KW-1185">Reference proteome</keyword>
<proteinExistence type="predicted"/>
<protein>
    <recommendedName>
        <fullName evidence="4">Transposase</fullName>
    </recommendedName>
</protein>
<evidence type="ECO:0000256" key="1">
    <source>
        <dbReference type="SAM" id="MobiDB-lite"/>
    </source>
</evidence>
<accession>A0ABQ4A3D6</accession>
<evidence type="ECO:0000313" key="3">
    <source>
        <dbReference type="Proteomes" id="UP000603200"/>
    </source>
</evidence>
<feature type="region of interest" description="Disordered" evidence="1">
    <location>
        <begin position="77"/>
        <end position="105"/>
    </location>
</feature>
<comment type="caution">
    <text evidence="2">The sequence shown here is derived from an EMBL/GenBank/DDBJ whole genome shotgun (WGS) entry which is preliminary data.</text>
</comment>
<dbReference type="EMBL" id="BOMN01000116">
    <property type="protein sequence ID" value="GIE25133.1"/>
    <property type="molecule type" value="Genomic_DNA"/>
</dbReference>
<evidence type="ECO:0000313" key="2">
    <source>
        <dbReference type="EMBL" id="GIE25133.1"/>
    </source>
</evidence>